<dbReference type="SUPFAM" id="SSF52402">
    <property type="entry name" value="Adenine nucleotide alpha hydrolases-like"/>
    <property type="match status" value="1"/>
</dbReference>
<comment type="catalytic activity">
    <reaction evidence="11">
        <text>5-taurinomethyluridine(34) in tRNA + S-sulfanyl-L-cysteinyl-[protein] + AH2 + ATP = 5-taurinomethyl-2-thiouridine(34) in tRNA + L-cysteinyl-[protein] + A + AMP + diphosphate + H(+)</text>
        <dbReference type="Rhea" id="RHEA:47040"/>
        <dbReference type="Rhea" id="RHEA-COMP:10131"/>
        <dbReference type="Rhea" id="RHEA-COMP:11726"/>
        <dbReference type="Rhea" id="RHEA-COMP:11732"/>
        <dbReference type="Rhea" id="RHEA-COMP:11733"/>
        <dbReference type="ChEBI" id="CHEBI:13193"/>
        <dbReference type="ChEBI" id="CHEBI:15378"/>
        <dbReference type="ChEBI" id="CHEBI:17499"/>
        <dbReference type="ChEBI" id="CHEBI:29950"/>
        <dbReference type="ChEBI" id="CHEBI:30616"/>
        <dbReference type="ChEBI" id="CHEBI:33019"/>
        <dbReference type="ChEBI" id="CHEBI:61963"/>
        <dbReference type="ChEBI" id="CHEBI:87171"/>
        <dbReference type="ChEBI" id="CHEBI:87172"/>
        <dbReference type="ChEBI" id="CHEBI:456215"/>
        <dbReference type="EC" id="2.8.1.14"/>
    </reaction>
</comment>
<dbReference type="PANTHER" id="PTHR11933">
    <property type="entry name" value="TRNA 5-METHYLAMINOMETHYL-2-THIOURIDYLATE -METHYLTRANSFERASE"/>
    <property type="match status" value="1"/>
</dbReference>
<dbReference type="Pfam" id="PF20258">
    <property type="entry name" value="tRNA_Me_trans_C"/>
    <property type="match status" value="1"/>
</dbReference>
<dbReference type="PANTHER" id="PTHR11933:SF5">
    <property type="entry name" value="MITOCHONDRIAL TRNA-SPECIFIC 2-THIOURIDYLASE 1"/>
    <property type="match status" value="1"/>
</dbReference>
<feature type="domain" description="tRNA-specific 2-thiouridylase MnmA-like central" evidence="14">
    <location>
        <begin position="235"/>
        <end position="278"/>
    </location>
</feature>
<evidence type="ECO:0000259" key="13">
    <source>
        <dbReference type="Pfam" id="PF20258"/>
    </source>
</evidence>
<dbReference type="CDD" id="cd01998">
    <property type="entry name" value="MnmA_TRMU-like"/>
    <property type="match status" value="1"/>
</dbReference>
<keyword evidence="8" id="KW-0067">ATP-binding</keyword>
<dbReference type="Gene3D" id="2.40.30.10">
    <property type="entry name" value="Translation factors"/>
    <property type="match status" value="1"/>
</dbReference>
<name>A0A9P6MJ07_9FUNG</name>
<evidence type="ECO:0000259" key="14">
    <source>
        <dbReference type="Pfam" id="PF20259"/>
    </source>
</evidence>
<dbReference type="Pfam" id="PF20259">
    <property type="entry name" value="tRNA_Me_trans_M"/>
    <property type="match status" value="1"/>
</dbReference>
<gene>
    <name evidence="15" type="ORF">BGZ65_001384</name>
</gene>
<evidence type="ECO:0000313" key="16">
    <source>
        <dbReference type="Proteomes" id="UP000749646"/>
    </source>
</evidence>
<keyword evidence="6" id="KW-0819">tRNA processing</keyword>
<evidence type="ECO:0000313" key="15">
    <source>
        <dbReference type="EMBL" id="KAG0003750.1"/>
    </source>
</evidence>
<feature type="region of interest" description="Disordered" evidence="12">
    <location>
        <begin position="1"/>
        <end position="42"/>
    </location>
</feature>
<dbReference type="Pfam" id="PF03054">
    <property type="entry name" value="tRNA_Me_trans"/>
    <property type="match status" value="2"/>
</dbReference>
<dbReference type="EMBL" id="JAAAHW010000322">
    <property type="protein sequence ID" value="KAG0003750.1"/>
    <property type="molecule type" value="Genomic_DNA"/>
</dbReference>
<keyword evidence="5" id="KW-0808">Transferase</keyword>
<evidence type="ECO:0000256" key="7">
    <source>
        <dbReference type="ARBA" id="ARBA00022741"/>
    </source>
</evidence>
<evidence type="ECO:0000256" key="8">
    <source>
        <dbReference type="ARBA" id="ARBA00022840"/>
    </source>
</evidence>
<keyword evidence="7" id="KW-0547">Nucleotide-binding</keyword>
<feature type="domain" description="tRNA-specific 2-thiouridylase MnmA-like C-terminal" evidence="13">
    <location>
        <begin position="289"/>
        <end position="374"/>
    </location>
</feature>
<dbReference type="Gene3D" id="2.30.30.280">
    <property type="entry name" value="Adenine nucleotide alpha hydrolases-like domains"/>
    <property type="match status" value="1"/>
</dbReference>
<feature type="compositionally biased region" description="Low complexity" evidence="12">
    <location>
        <begin position="24"/>
        <end position="34"/>
    </location>
</feature>
<dbReference type="EC" id="2.8.1.14" evidence="3"/>
<keyword evidence="16" id="KW-1185">Reference proteome</keyword>
<dbReference type="GO" id="GO:0016783">
    <property type="term" value="F:sulfurtransferase activity"/>
    <property type="evidence" value="ECO:0007669"/>
    <property type="project" value="InterPro"/>
</dbReference>
<sequence length="381" mass="43477">MHNWNHQEETQDEFEFGPLHQREPTPSSPSESNSGTLGGTRIRPKICMSDRDWGDVQAICKQLGIPARRLDFSRHYWNQVFEVMLQEYEHGRTPNPDITCNREIKFGKLIEWCNGNGGLGKDRHKSHPNSDSPEQQPELGWDYLATGHYARVERDPETGRAKLMRALDSNKDQTYYLSELSEQVLRNVIFPLARYDKPTVKRMAMETGVQQLKNSAMKKESMGICFVGQRRRFGEFLQEYLESKPGPVKINGADGPVIGKHRGLFRYTVGQASGVTYGPENQNERLFSSGLVVESWHWIAGAPPKKLLQLQQDRFMASDEGFPFSAQIRHRQKPQPCTIELIRNHSDQVSNLAPAQSYAVRFKDTQRAIAPGQTTLKPYFG</sequence>
<organism evidence="15 16">
    <name type="scientific">Modicella reniformis</name>
    <dbReference type="NCBI Taxonomy" id="1440133"/>
    <lineage>
        <taxon>Eukaryota</taxon>
        <taxon>Fungi</taxon>
        <taxon>Fungi incertae sedis</taxon>
        <taxon>Mucoromycota</taxon>
        <taxon>Mortierellomycotina</taxon>
        <taxon>Mortierellomycetes</taxon>
        <taxon>Mortierellales</taxon>
        <taxon>Mortierellaceae</taxon>
        <taxon>Modicella</taxon>
    </lineage>
</organism>
<evidence type="ECO:0000256" key="4">
    <source>
        <dbReference type="ARBA" id="ARBA00022555"/>
    </source>
</evidence>
<dbReference type="InterPro" id="IPR004506">
    <property type="entry name" value="MnmA-like"/>
</dbReference>
<evidence type="ECO:0000256" key="10">
    <source>
        <dbReference type="ARBA" id="ARBA00023157"/>
    </source>
</evidence>
<comment type="similarity">
    <text evidence="2">Belongs to the MnmA/TRMU family.</text>
</comment>
<evidence type="ECO:0000256" key="2">
    <source>
        <dbReference type="ARBA" id="ARBA00006191"/>
    </source>
</evidence>
<dbReference type="InterPro" id="IPR023382">
    <property type="entry name" value="MnmA-like_central_sf"/>
</dbReference>
<comment type="caution">
    <text evidence="15">The sequence shown here is derived from an EMBL/GenBank/DDBJ whole genome shotgun (WGS) entry which is preliminary data.</text>
</comment>
<protein>
    <recommendedName>
        <fullName evidence="3">tRNA-5-taurinomethyluridine 2-sulfurtransferase</fullName>
        <ecNumber evidence="3">2.8.1.14</ecNumber>
    </recommendedName>
</protein>
<evidence type="ECO:0000256" key="5">
    <source>
        <dbReference type="ARBA" id="ARBA00022679"/>
    </source>
</evidence>
<dbReference type="GO" id="GO:0002143">
    <property type="term" value="P:tRNA wobble position uridine thiolation"/>
    <property type="evidence" value="ECO:0007669"/>
    <property type="project" value="TreeGrafter"/>
</dbReference>
<dbReference type="InterPro" id="IPR046884">
    <property type="entry name" value="MnmA-like_central"/>
</dbReference>
<evidence type="ECO:0000256" key="6">
    <source>
        <dbReference type="ARBA" id="ARBA00022694"/>
    </source>
</evidence>
<dbReference type="GO" id="GO:0005524">
    <property type="term" value="F:ATP binding"/>
    <property type="evidence" value="ECO:0007669"/>
    <property type="project" value="UniProtKB-KW"/>
</dbReference>
<evidence type="ECO:0000256" key="12">
    <source>
        <dbReference type="SAM" id="MobiDB-lite"/>
    </source>
</evidence>
<keyword evidence="10" id="KW-1015">Disulfide bond</keyword>
<reference evidence="15" key="1">
    <citation type="journal article" date="2020" name="Fungal Divers.">
        <title>Resolving the Mortierellaceae phylogeny through synthesis of multi-gene phylogenetics and phylogenomics.</title>
        <authorList>
            <person name="Vandepol N."/>
            <person name="Liber J."/>
            <person name="Desiro A."/>
            <person name="Na H."/>
            <person name="Kennedy M."/>
            <person name="Barry K."/>
            <person name="Grigoriev I.V."/>
            <person name="Miller A.N."/>
            <person name="O'Donnell K."/>
            <person name="Stajich J.E."/>
            <person name="Bonito G."/>
        </authorList>
    </citation>
    <scope>NUCLEOTIDE SEQUENCE</scope>
    <source>
        <strain evidence="15">MES-2147</strain>
    </source>
</reference>
<evidence type="ECO:0000256" key="11">
    <source>
        <dbReference type="ARBA" id="ARBA00049564"/>
    </source>
</evidence>
<evidence type="ECO:0000256" key="9">
    <source>
        <dbReference type="ARBA" id="ARBA00022884"/>
    </source>
</evidence>
<proteinExistence type="inferred from homology"/>
<keyword evidence="9" id="KW-0694">RNA-binding</keyword>
<evidence type="ECO:0000256" key="1">
    <source>
        <dbReference type="ARBA" id="ARBA00003986"/>
    </source>
</evidence>
<dbReference type="Proteomes" id="UP000749646">
    <property type="component" value="Unassembled WGS sequence"/>
</dbReference>
<dbReference type="InterPro" id="IPR014729">
    <property type="entry name" value="Rossmann-like_a/b/a_fold"/>
</dbReference>
<keyword evidence="4" id="KW-0820">tRNA-binding</keyword>
<dbReference type="Gene3D" id="3.40.50.620">
    <property type="entry name" value="HUPs"/>
    <property type="match status" value="1"/>
</dbReference>
<accession>A0A9P6MJ07</accession>
<dbReference type="OrthoDB" id="3685at2759"/>
<evidence type="ECO:0000256" key="3">
    <source>
        <dbReference type="ARBA" id="ARBA00011953"/>
    </source>
</evidence>
<dbReference type="GO" id="GO:0005739">
    <property type="term" value="C:mitochondrion"/>
    <property type="evidence" value="ECO:0007669"/>
    <property type="project" value="TreeGrafter"/>
</dbReference>
<dbReference type="GO" id="GO:0000049">
    <property type="term" value="F:tRNA binding"/>
    <property type="evidence" value="ECO:0007669"/>
    <property type="project" value="UniProtKB-KW"/>
</dbReference>
<dbReference type="InterPro" id="IPR046885">
    <property type="entry name" value="MnmA-like_C"/>
</dbReference>
<comment type="function">
    <text evidence="1">Catalyzes the 2-thiolation of uridine at the wobble position (U34) of mitochondrial tRNA(Lys), tRNA(Glu) and tRNA(Gln). Required for the formation of 5-taurinomethyl-2-thiouridine (tm5s2U) of mitochondrial tRNA(Lys), tRNA(Glu), and tRNA(Gln) at the wobble position. ATP is required to activate the C2 atom of the wobble base.</text>
</comment>
<dbReference type="AlphaFoldDB" id="A0A9P6MJ07"/>